<keyword evidence="4" id="KW-1185">Reference proteome</keyword>
<dbReference type="GO" id="GO:0055085">
    <property type="term" value="P:transmembrane transport"/>
    <property type="evidence" value="ECO:0007669"/>
    <property type="project" value="TreeGrafter"/>
</dbReference>
<evidence type="ECO:0000313" key="4">
    <source>
        <dbReference type="Proteomes" id="UP000292781"/>
    </source>
</evidence>
<organism evidence="3 4">
    <name type="scientific">Siculibacillus lacustris</name>
    <dbReference type="NCBI Taxonomy" id="1549641"/>
    <lineage>
        <taxon>Bacteria</taxon>
        <taxon>Pseudomonadati</taxon>
        <taxon>Pseudomonadota</taxon>
        <taxon>Alphaproteobacteria</taxon>
        <taxon>Hyphomicrobiales</taxon>
        <taxon>Ancalomicrobiaceae</taxon>
        <taxon>Siculibacillus</taxon>
    </lineage>
</organism>
<evidence type="ECO:0000313" key="3">
    <source>
        <dbReference type="EMBL" id="TBW36115.1"/>
    </source>
</evidence>
<dbReference type="Pfam" id="PF03922">
    <property type="entry name" value="OmpW"/>
    <property type="match status" value="1"/>
</dbReference>
<dbReference type="GO" id="GO:0019867">
    <property type="term" value="C:outer membrane"/>
    <property type="evidence" value="ECO:0007669"/>
    <property type="project" value="InterPro"/>
</dbReference>
<dbReference type="PANTHER" id="PTHR36920:SF1">
    <property type="entry name" value="OUTER MEMBRANE PROTEIN W"/>
    <property type="match status" value="1"/>
</dbReference>
<dbReference type="Proteomes" id="UP000292781">
    <property type="component" value="Unassembled WGS sequence"/>
</dbReference>
<feature type="region of interest" description="Disordered" evidence="2">
    <location>
        <begin position="1"/>
        <end position="46"/>
    </location>
</feature>
<name>A0A4Q9VKY8_9HYPH</name>
<feature type="compositionally biased region" description="Basic and acidic residues" evidence="2">
    <location>
        <begin position="35"/>
        <end position="45"/>
    </location>
</feature>
<dbReference type="AlphaFoldDB" id="A0A4Q9VKY8"/>
<sequence>MCRLRHQTGRHGTPARQDRRLPASGRLIADPAEASNRRDEGEHRPCGKWRNPLHGAGFRPILPQCDSCTSRPLFATLRGGRESRGGSVLTGKCLTLAVAVGLSAGVASARADDKNFFVHIGPAGLFLNEGAHISLNGSIVPKGTIEINDHATLGVEVGYYFSPNWAVSFTGGFPPSPTIKGAGSVQSLGTLGTIVYGPTALTGHYHLTELGAFRPYVGAGAMFMLMFENHSRALKAMQTDAAVGAVAQVGADYMFTEQLGAYLDVKKAYLHTNTTGTLYGLPVSSKVQLDPLVIGGGLAYRF</sequence>
<dbReference type="InterPro" id="IPR005618">
    <property type="entry name" value="OMPW"/>
</dbReference>
<gene>
    <name evidence="3" type="ORF">EYW49_14815</name>
</gene>
<dbReference type="SUPFAM" id="SSF56925">
    <property type="entry name" value="OMPA-like"/>
    <property type="match status" value="1"/>
</dbReference>
<proteinExistence type="inferred from homology"/>
<reference evidence="3 4" key="1">
    <citation type="submission" date="2019-02" db="EMBL/GenBank/DDBJ databases">
        <title>Siculibacillus lacustris gen. nov., sp. nov., a new rosette-forming bacterium isolated from a freshwater crater lake (Lake St. Ana, Romania).</title>
        <authorList>
            <person name="Felfoldi T."/>
            <person name="Marton Z."/>
            <person name="Szabo A."/>
            <person name="Mentes A."/>
            <person name="Boka K."/>
            <person name="Marialigeti K."/>
            <person name="Mathe I."/>
            <person name="Koncz M."/>
            <person name="Schumann P."/>
            <person name="Toth E."/>
        </authorList>
    </citation>
    <scope>NUCLEOTIDE SEQUENCE [LARGE SCALE GENOMIC DNA]</scope>
    <source>
        <strain evidence="3 4">SA-279</strain>
    </source>
</reference>
<comment type="caution">
    <text evidence="3">The sequence shown here is derived from an EMBL/GenBank/DDBJ whole genome shotgun (WGS) entry which is preliminary data.</text>
</comment>
<dbReference type="Gene3D" id="2.40.160.20">
    <property type="match status" value="1"/>
</dbReference>
<evidence type="ECO:0000256" key="2">
    <source>
        <dbReference type="SAM" id="MobiDB-lite"/>
    </source>
</evidence>
<dbReference type="PANTHER" id="PTHR36920">
    <property type="match status" value="1"/>
</dbReference>
<accession>A0A4Q9VKY8</accession>
<comment type="similarity">
    <text evidence="1">Belongs to the OmpW/AlkL family.</text>
</comment>
<dbReference type="OrthoDB" id="9807574at2"/>
<dbReference type="InterPro" id="IPR011250">
    <property type="entry name" value="OMP/PagP_B-barrel"/>
</dbReference>
<protein>
    <submittedName>
        <fullName evidence="3">OmpW family protein</fullName>
    </submittedName>
</protein>
<dbReference type="EMBL" id="SJFN01000022">
    <property type="protein sequence ID" value="TBW36115.1"/>
    <property type="molecule type" value="Genomic_DNA"/>
</dbReference>
<evidence type="ECO:0000256" key="1">
    <source>
        <dbReference type="ARBA" id="ARBA00009330"/>
    </source>
</evidence>